<dbReference type="SUPFAM" id="SSF53474">
    <property type="entry name" value="alpha/beta-Hydrolases"/>
    <property type="match status" value="1"/>
</dbReference>
<feature type="domain" description="Ketosynthase family 3 (KS3)" evidence="11">
    <location>
        <begin position="685"/>
        <end position="1107"/>
    </location>
</feature>
<comment type="subcellular location">
    <subcellularLocation>
        <location evidence="1">Cytoplasm</location>
    </subcellularLocation>
</comment>
<evidence type="ECO:0000256" key="8">
    <source>
        <dbReference type="PROSITE-ProRule" id="PRU01363"/>
    </source>
</evidence>
<organism evidence="13 14">
    <name type="scientific">Sinorhizobium medicae</name>
    <dbReference type="NCBI Taxonomy" id="110321"/>
    <lineage>
        <taxon>Bacteria</taxon>
        <taxon>Pseudomonadati</taxon>
        <taxon>Pseudomonadota</taxon>
        <taxon>Alphaproteobacteria</taxon>
        <taxon>Hyphomicrobiales</taxon>
        <taxon>Rhizobiaceae</taxon>
        <taxon>Sinorhizobium/Ensifer group</taxon>
        <taxon>Sinorhizobium</taxon>
    </lineage>
</organism>
<dbReference type="CDD" id="cd00833">
    <property type="entry name" value="PKS"/>
    <property type="match status" value="2"/>
</dbReference>
<evidence type="ECO:0008006" key="15">
    <source>
        <dbReference type="Google" id="ProtNLM"/>
    </source>
</evidence>
<proteinExistence type="predicted"/>
<feature type="domain" description="Carrier" evidence="10">
    <location>
        <begin position="3564"/>
        <end position="3637"/>
    </location>
</feature>
<dbReference type="Gene3D" id="3.30.300.30">
    <property type="match status" value="1"/>
</dbReference>
<dbReference type="InterPro" id="IPR057326">
    <property type="entry name" value="KR_dom"/>
</dbReference>
<comment type="caution">
    <text evidence="13">The sequence shown here is derived from an EMBL/GenBank/DDBJ whole genome shotgun (WGS) entry which is preliminary data.</text>
</comment>
<dbReference type="InterPro" id="IPR036291">
    <property type="entry name" value="NAD(P)-bd_dom_sf"/>
</dbReference>
<keyword evidence="3" id="KW-0596">Phosphopantetheine</keyword>
<evidence type="ECO:0000256" key="5">
    <source>
        <dbReference type="ARBA" id="ARBA00022553"/>
    </source>
</evidence>
<dbReference type="InterPro" id="IPR018201">
    <property type="entry name" value="Ketoacyl_synth_AS"/>
</dbReference>
<keyword evidence="14" id="KW-1185">Reference proteome</keyword>
<feature type="region of interest" description="Disordered" evidence="9">
    <location>
        <begin position="2090"/>
        <end position="2126"/>
    </location>
</feature>
<dbReference type="Pfam" id="PF00109">
    <property type="entry name" value="ketoacyl-synt"/>
    <property type="match status" value="2"/>
</dbReference>
<feature type="domain" description="Carrier" evidence="10">
    <location>
        <begin position="2006"/>
        <end position="2079"/>
    </location>
</feature>
<dbReference type="PROSITE" id="PS50075">
    <property type="entry name" value="CARRIER"/>
    <property type="match status" value="2"/>
</dbReference>
<dbReference type="Gene3D" id="1.10.1200.10">
    <property type="entry name" value="ACP-like"/>
    <property type="match status" value="2"/>
</dbReference>
<feature type="active site" description="Proton acceptor; for dehydratase activity" evidence="8">
    <location>
        <position position="1291"/>
    </location>
</feature>
<dbReference type="EMBL" id="NBUC01000191">
    <property type="protein sequence ID" value="PLT91080.1"/>
    <property type="molecule type" value="Genomic_DNA"/>
</dbReference>
<feature type="region of interest" description="C-terminal hotdog fold" evidence="8">
    <location>
        <begin position="1387"/>
        <end position="1524"/>
    </location>
</feature>
<dbReference type="InterPro" id="IPR010071">
    <property type="entry name" value="AA_adenyl_dom"/>
</dbReference>
<feature type="region of interest" description="N-terminal hotdog fold" evidence="8">
    <location>
        <begin position="1259"/>
        <end position="1377"/>
    </location>
</feature>
<dbReference type="InterPro" id="IPR014031">
    <property type="entry name" value="Ketoacyl_synth_C"/>
</dbReference>
<comment type="pathway">
    <text evidence="2">Antibiotic biosynthesis.</text>
</comment>
<dbReference type="Pfam" id="PF02801">
    <property type="entry name" value="Ketoacyl-synt_C"/>
    <property type="match status" value="2"/>
</dbReference>
<dbReference type="SUPFAM" id="SSF53901">
    <property type="entry name" value="Thiolase-like"/>
    <property type="match status" value="2"/>
</dbReference>
<dbReference type="SUPFAM" id="SSF47336">
    <property type="entry name" value="ACP-like"/>
    <property type="match status" value="3"/>
</dbReference>
<dbReference type="NCBIfam" id="TIGR01733">
    <property type="entry name" value="AA-adenyl-dom"/>
    <property type="match status" value="1"/>
</dbReference>
<dbReference type="Proteomes" id="UP001190825">
    <property type="component" value="Unassembled WGS sequence"/>
</dbReference>
<dbReference type="Gene3D" id="3.10.129.110">
    <property type="entry name" value="Polyketide synthase dehydratase"/>
    <property type="match status" value="1"/>
</dbReference>
<evidence type="ECO:0000256" key="6">
    <source>
        <dbReference type="ARBA" id="ARBA00022679"/>
    </source>
</evidence>
<dbReference type="SUPFAM" id="SSF51735">
    <property type="entry name" value="NAD(P)-binding Rossmann-fold domains"/>
    <property type="match status" value="3"/>
</dbReference>
<keyword evidence="5" id="KW-0597">Phosphoprotein</keyword>
<feature type="compositionally biased region" description="Basic and acidic residues" evidence="9">
    <location>
        <begin position="2103"/>
        <end position="2117"/>
    </location>
</feature>
<keyword evidence="4" id="KW-0963">Cytoplasm</keyword>
<dbReference type="Pfam" id="PF00501">
    <property type="entry name" value="AMP-binding"/>
    <property type="match status" value="1"/>
</dbReference>
<dbReference type="CDD" id="cd08953">
    <property type="entry name" value="KR_2_SDR_x"/>
    <property type="match status" value="2"/>
</dbReference>
<feature type="domain" description="PKS/mFAS DH" evidence="12">
    <location>
        <begin position="1259"/>
        <end position="1524"/>
    </location>
</feature>
<dbReference type="InterPro" id="IPR020841">
    <property type="entry name" value="PKS_Beta-ketoAc_synthase_dom"/>
</dbReference>
<dbReference type="Gene3D" id="3.40.50.720">
    <property type="entry name" value="NAD(P)-binding Rossmann-like Domain"/>
    <property type="match status" value="2"/>
</dbReference>
<evidence type="ECO:0000259" key="12">
    <source>
        <dbReference type="PROSITE" id="PS52019"/>
    </source>
</evidence>
<keyword evidence="7" id="KW-0677">Repeat</keyword>
<dbReference type="InterPro" id="IPR016039">
    <property type="entry name" value="Thiolase-like"/>
</dbReference>
<dbReference type="Gene3D" id="3.40.50.1820">
    <property type="entry name" value="alpha/beta hydrolase"/>
    <property type="match status" value="1"/>
</dbReference>
<dbReference type="Gene3D" id="2.30.38.10">
    <property type="entry name" value="Luciferase, Domain 3"/>
    <property type="match status" value="1"/>
</dbReference>
<dbReference type="SMART" id="SM00825">
    <property type="entry name" value="PKS_KS"/>
    <property type="match status" value="2"/>
</dbReference>
<dbReference type="Pfam" id="PF08659">
    <property type="entry name" value="KR"/>
    <property type="match status" value="2"/>
</dbReference>
<accession>A0ABX4TAA7</accession>
<dbReference type="InterPro" id="IPR045851">
    <property type="entry name" value="AMP-bd_C_sf"/>
</dbReference>
<dbReference type="PANTHER" id="PTHR43775:SF37">
    <property type="entry name" value="SI:DKEY-61P9.11"/>
    <property type="match status" value="1"/>
</dbReference>
<dbReference type="InterPro" id="IPR049551">
    <property type="entry name" value="PKS_DH_C"/>
</dbReference>
<gene>
    <name evidence="13" type="ORF">BMJ33_35850</name>
</gene>
<dbReference type="Pfam" id="PF16197">
    <property type="entry name" value="KAsynt_C_assoc"/>
    <property type="match status" value="2"/>
</dbReference>
<dbReference type="PROSITE" id="PS00012">
    <property type="entry name" value="PHOSPHOPANTETHEINE"/>
    <property type="match status" value="1"/>
</dbReference>
<dbReference type="PROSITE" id="PS52019">
    <property type="entry name" value="PKS_MFAS_DH"/>
    <property type="match status" value="1"/>
</dbReference>
<evidence type="ECO:0000256" key="4">
    <source>
        <dbReference type="ARBA" id="ARBA00022490"/>
    </source>
</evidence>
<name>A0ABX4TAA7_9HYPH</name>
<dbReference type="InterPro" id="IPR014030">
    <property type="entry name" value="Ketoacyl_synth_N"/>
</dbReference>
<dbReference type="PANTHER" id="PTHR43775">
    <property type="entry name" value="FATTY ACID SYNTHASE"/>
    <property type="match status" value="1"/>
</dbReference>
<dbReference type="InterPro" id="IPR029058">
    <property type="entry name" value="AB_hydrolase_fold"/>
</dbReference>
<dbReference type="Gene3D" id="1.10.1240.100">
    <property type="match status" value="1"/>
</dbReference>
<keyword evidence="6" id="KW-0808">Transferase</keyword>
<dbReference type="InterPro" id="IPR050091">
    <property type="entry name" value="PKS_NRPS_Biosynth_Enz"/>
</dbReference>
<dbReference type="Pfam" id="PF22336">
    <property type="entry name" value="RhiE-like_linker"/>
    <property type="match status" value="1"/>
</dbReference>
<dbReference type="InterPro" id="IPR013968">
    <property type="entry name" value="PKS_KR"/>
</dbReference>
<dbReference type="SMART" id="SM00822">
    <property type="entry name" value="PKS_KR"/>
    <property type="match status" value="2"/>
</dbReference>
<dbReference type="Gene3D" id="3.30.70.3290">
    <property type="match status" value="1"/>
</dbReference>
<dbReference type="Pfam" id="PF00550">
    <property type="entry name" value="PP-binding"/>
    <property type="match status" value="2"/>
</dbReference>
<dbReference type="Gene3D" id="3.40.50.980">
    <property type="match status" value="2"/>
</dbReference>
<evidence type="ECO:0000313" key="13">
    <source>
        <dbReference type="EMBL" id="PLT91080.1"/>
    </source>
</evidence>
<evidence type="ECO:0000259" key="10">
    <source>
        <dbReference type="PROSITE" id="PS50075"/>
    </source>
</evidence>
<dbReference type="InterPro" id="IPR054514">
    <property type="entry name" value="RhiE-like_linker"/>
</dbReference>
<evidence type="ECO:0000256" key="1">
    <source>
        <dbReference type="ARBA" id="ARBA00004496"/>
    </source>
</evidence>
<dbReference type="SMART" id="SM01294">
    <property type="entry name" value="PKS_PP_betabranch"/>
    <property type="match status" value="1"/>
</dbReference>
<protein>
    <recommendedName>
        <fullName evidence="15">Amino acid adenylation domain-containing protein</fullName>
    </recommendedName>
</protein>
<dbReference type="Pfam" id="PF14765">
    <property type="entry name" value="PS-DH"/>
    <property type="match status" value="1"/>
</dbReference>
<feature type="active site" description="Proton donor; for dehydratase activity" evidence="8">
    <location>
        <position position="1440"/>
    </location>
</feature>
<evidence type="ECO:0000256" key="3">
    <source>
        <dbReference type="ARBA" id="ARBA00022450"/>
    </source>
</evidence>
<dbReference type="InterPro" id="IPR032821">
    <property type="entry name" value="PKS_assoc"/>
</dbReference>
<evidence type="ECO:0000256" key="2">
    <source>
        <dbReference type="ARBA" id="ARBA00004792"/>
    </source>
</evidence>
<dbReference type="PROSITE" id="PS00606">
    <property type="entry name" value="KS3_1"/>
    <property type="match status" value="1"/>
</dbReference>
<evidence type="ECO:0000256" key="7">
    <source>
        <dbReference type="ARBA" id="ARBA00022737"/>
    </source>
</evidence>
<evidence type="ECO:0000256" key="9">
    <source>
        <dbReference type="SAM" id="MobiDB-lite"/>
    </source>
</evidence>
<dbReference type="InterPro" id="IPR036736">
    <property type="entry name" value="ACP-like_sf"/>
</dbReference>
<reference evidence="13 14" key="1">
    <citation type="journal article" date="2018" name="FEMS Microbiol. Ecol.">
        <title>Co-invading symbiotic mutualists of Medicago polymorpha retain high ancestral diversity and contain diverse accessory genomes.</title>
        <authorList>
            <person name="Porter S.S."/>
            <person name="Faber-Hammond J.J."/>
            <person name="Friesen M.L."/>
        </authorList>
    </citation>
    <scope>NUCLEOTIDE SEQUENCE [LARGE SCALE GENOMIC DNA]</scope>
    <source>
        <strain evidence="13 14">Str16</strain>
    </source>
</reference>
<dbReference type="InterPro" id="IPR006162">
    <property type="entry name" value="Ppantetheine_attach_site"/>
</dbReference>
<dbReference type="InterPro" id="IPR000873">
    <property type="entry name" value="AMP-dep_synth/lig_dom"/>
</dbReference>
<dbReference type="Gene3D" id="3.40.47.10">
    <property type="match status" value="2"/>
</dbReference>
<dbReference type="InterPro" id="IPR009081">
    <property type="entry name" value="PP-bd_ACP"/>
</dbReference>
<dbReference type="InterPro" id="IPR020806">
    <property type="entry name" value="PKS_PP-bd"/>
</dbReference>
<dbReference type="InterPro" id="IPR042104">
    <property type="entry name" value="PKS_dehydratase_sf"/>
</dbReference>
<feature type="domain" description="Ketosynthase family 3 (KS3)" evidence="11">
    <location>
        <begin position="2125"/>
        <end position="2544"/>
    </location>
</feature>
<dbReference type="SMART" id="SM00823">
    <property type="entry name" value="PKS_PP"/>
    <property type="match status" value="3"/>
</dbReference>
<dbReference type="InterPro" id="IPR049900">
    <property type="entry name" value="PKS_mFAS_DH"/>
</dbReference>
<dbReference type="InterPro" id="IPR000073">
    <property type="entry name" value="AB_hydrolase_1"/>
</dbReference>
<evidence type="ECO:0000259" key="11">
    <source>
        <dbReference type="PROSITE" id="PS52004"/>
    </source>
</evidence>
<dbReference type="Pfam" id="PF00561">
    <property type="entry name" value="Abhydrolase_1"/>
    <property type="match status" value="1"/>
</dbReference>
<sequence>MERRSALRQAPLDGRGWQVWTGGRAAMMDVGIFGIGDVPAQPNGMRLPMKWNNTTRPYDRDVRLESLIEARASLHPHDVVAVSDEGELTFSDLDRLANKLANHLLAADVGRGDYVIICLERTNAYLITVLAVLKTGAAFIPIEIEEPASRIAEIAAAEGVAFAVIEQIVAGAFEPLELYTVVLDLQQLERSQLAETRPSVGIASGDGAYGIATSGSSGVPKIVVVAHRSLVNLIDWVGRSFDIGPGDMGLWVSPASFDLSIFDLLGLPALGAAVRIISRDQRRDPIACARMLQREPITFWNSAPALLQTIIPFLSPHGGAGRIGKLRLAFLSGDWIPLSLPGQLRSAFARAEIIALGGATEATVWSNYFPVRDIDPAWKTIPYGRPIQNSRYYILGPDLAACDANVAGELYIAGDCLAEGYLGDVQLTASRFVRDPFAEGVERMYRTGDAARWWPDGTIELLGRLDNQVNVRGYRVDLGEVEVALRRCGLQQAVAVAIEGAAGTSRILAAGALREASSRVNAGELRNALGGLLPSYMIPDDIRLLDSIPLTANGKLDRRAVAQLFTGCELPADNDRGHAPIRTNLTAATLETFLRTEIRVLRPDLPKDFTGDRPFGEIGLGSLEFALLSGRLFTEFGLRMSPVEFYRGRTLSAIATIAETLAPEAPLPLPSDPTETKAASMEQKAGAAAIVGMSCRVAGLESLDEFWDTIRAGRDCLAASADADGRLPGERNRAGLLKHISGFDAKFFGITPREAEVMDPRQRLLLEAAWKAIEHAGEDPGALAGARIGVFVGATGDDFSRLAHRNSDNVTGHTLTGIAPSLLANRISFAFDLRGPSEVVDTACSSSLVALHRAVRAIANGECEAAIVGGVSLMLDDVTDLSLRRLGMLSPDGACKTFDAEANGYARGEGVAVVYLKRVDAARAHRNCIYGIVLGSAVNHNGRSVSLTSPAPEAQKAVILEAYRLAEIDPRTVGLIEAHGTGTILGDPIETRALVDAFAELYREHGLEGCEPHCALSAVKPNVGHSEAAAGLVGLLKAVFAGHFSWVPPSAHFRQQNKYIDLQGSPFFITGDGGPWPVKSVDAGASRRVGVSSFGFGGTNVHVVLECPPSPSRVSVDQVSPQAVFVSAHDAATLRVYAEAYANYFAELVTTGAENSRLADIGFTSLKGRPAFKHRLVCIADTLETACETFRSMVGADDIERVWHAVEGPDWLRDAAHSWVAGRDADRHVLERRMEWDRASIAAIPTYPFSRTVHWPAWAPRAPALVPPPAEAATGEWEAPLAPFAALIADHVIDGRILIPGALFIHLLASLARRLTGSEGIKLERIRFLGNISTEEVPKSLTLSWDRDGSGYRLAVHAKGDGRPLCQAVGLVAEPDSGEYPLPAMQTDPCSGEAVYSSLRARQVVLGAGLQTITEASYDREHCLAVLSAAGASSGPEILDGAFHAALYWQLETSLMAELPIPFSIDRLTIHRPLPERATAIIRATQDSDAAPRITDLTLVASDGRCCVRIEGFAAALNASRPKPAVFAKRLGDVSRMISPLQRDAASDAAVLICGCDGLADRLKARGVTARSEPSAHLLSEESDWQRMLDRQRGMPGRTALTIIVEIGSASWNDDLKRLTTLAKVLARRRIRGQVRLLAMRLAGSDDEDRTIECATGAFARCLRIEEPTLVASSVGLRATAAGNWSDERLVDAVLRHVVNTSLPPEIVVNCTDGKLFIPSIERLEPEKSAQSPYHIGGVYIVTGGLGGLGRLIAHDLALRFDARLMLCGRSPRHQAEAQLAILRRSGAQIDYLQADVTSRDDVRMLTDRTRSSYGHINGVFHAAGVLRDRLVSQPATDDLTDVVRPKLLGARYLDLETRADALDFFVLFSSLAASMGNAGQSGYAFANAWLEGVAGLRAAMVRKGQRSGRSLAVGWGPWRDGTMKIPPRLLERLNRREGLAELETLAGLSALESALTTDMENLLIVGGDAETLGRRLSGQFLPTQEPPAKLARSEAVTMRNPELYGSANAALIEAIAAESKLHPDELDADTRFDEYGIDSVIIMAVTERLESIFGTLPKTLFFEHQTVRSLGEHLAQQYPERLIPFNHKAHGDISTRSFPESARPDHRGEDRAKAEISRSNPDNSNDIAIIGMSGCFPDADDLNEFWQNLKEGRDSVSEVPADRWDHLLVVHPGDASVGPASGFRWGAFVKGAFAFDPMFFHMSKREADMIDPQERLFLMGAYHCLEDAGYPPSSVAGAEIGVFAGVMWGQYEMWGMEKGDAASSYGSIANRVSYSFDLKGPSLAVDSMCSSSLTAIHLACASLRSGESTAALAGGVNVNSHPSKHLFLCKRHFAATDGRCHAFGAGGDGYVAGEGVGVVMLKLRSAAERDGDRILGLIRATAINHDGRTSGYTVPNPKAQTSVVRSALSRAGIDPITVSYIEAHGTGTSLGDPIEVSALAAALQPWSEPDRQCAIGSVKSNIGHAESAAGVAGVIKVILQMHHKSLVPSIHSTPPNPNIAFESTPFRVQRELAAWPERHGVPRRAGVSSFGAGGANAHVILDEWMEPNARARASDDEAHLVPLSAANGERLQDYIRLLLAVLERPSDCTSTQDKVPSGAAVSAANRQSVLLDVMSKTLSLDRRFLSPDDRFDEFALSAAAAATLEANIVAALGVSPDTVRLADCADPAELARQLDRAEPSVRDETMDIADIAYTLQTGRDAMRSRVAILARSKKELVDLLREALNNRDEHPRIWRGTVERVGEGSGGSTEKVFLNNLLRNRRMAKLARLWCEGAEINWAPLHGPGERRRLSLPGYPFAKLVCRVAEPTTLVRGKAGSLDPLIDSIDPVQSINGGGVAMRKSLSRSVFGVNDRTPDGEPSVGPAYMLATAMAAARLCGISQSHGLIDANWTEAPTLGVGVREMLIELTPGADRTYTIRLNLEDDPGKLLFNAVMRPFTGDDEDANWQADGVDSSVSSIVSLEDTSAAENEGLRLMDLLQQGLRAVGALANDKPGPFSGAGFDRLTVHGKLPRKGQVMVDAFDGAYRMLILGDDGTPRLSMSGLRSGKEPIQSPWIPREVVWVRTPEASVSPDATPGTDPTGTRIVLCAGHLEEACAALMHQLAPHEVRLVRLGELDEAEDLMSVIAAPQVSEVFLIVGGGSPVLTPDRLAEADKLALRPLRWLARTLSAINGNEPPPALRVITLNAYRTGGEDVDPISTAAVALSVALGRELPRTRATCVDLTLLANGSIGDVDLRQALRVLREDRTVRSVAVIRDGQVLRRTLRATASRRPGAAKVFHKEHRCLLIGGSGVVGRQLSDELARQYGAHIVWIGRRDLEPEIADATARIEDLGGKLAYIRADVTDAEALRNAFAAVWTRVGPIETVFHCGLDFSVGRLSSMEEAAFAASVGVKVAGSVNLLAVTEEYPVEEVVLMSSAEAFAGNVGWAPYSMACAFQDGLAQAHAGCVLSVNWGYWEGSSRGDPATLAAKNVGMLNAKEALGVLEHALESGLPQVAVFDIGQAALARMGFVTEGDAKPTEQAQPVAAASAMTENDAEPKVEPVAIPANPDRQVTASQDGSSREPAAIEALLRDLLGQVLRISADEIDPEQDIVHYGVDSILIIDFFSLLEETFGQLPADQLIELQTVREIANYLATPIAQPSATTPNDGETMRRSSMDGDDAFLPGVTLIDMAAPEDADVALKDYPQRLEEPLQPSRASKRDRTGALQFWAVGKSEDALIEIVSRGSGPPVLFLPGIGLTAPVFHEQFTSLSPNWSLFALHPPGHGRSRAPKSASIAMLADTIAETLSRLGLDRPVHVVASCFGTVPALFLGAHRPELVASLTLCGAVAENLEVPSIAPEGLSLKEAAALSKAAAESLSADFEHLSNVPENASCRETIEAARKLLLHSQRASPAVGMRYLNEILSLRTSKWAPKIEAPTLLIAGTCDTVVSPSVSVDLAAKMPNARLLMIENAGHYPFLTHANEFNSEITGFLKSAEQ</sequence>
<dbReference type="PROSITE" id="PS52004">
    <property type="entry name" value="KS3_2"/>
    <property type="match status" value="2"/>
</dbReference>
<evidence type="ECO:0000313" key="14">
    <source>
        <dbReference type="Proteomes" id="UP001190825"/>
    </source>
</evidence>
<dbReference type="SUPFAM" id="SSF56801">
    <property type="entry name" value="Acetyl-CoA synthetase-like"/>
    <property type="match status" value="1"/>
</dbReference>